<keyword evidence="1" id="KW-0479">Metal-binding</keyword>
<dbReference type="Gene3D" id="1.10.1200.270">
    <property type="entry name" value="Methyltransferase, alpha-helical capping domain"/>
    <property type="match status" value="1"/>
</dbReference>
<evidence type="ECO:0000313" key="4">
    <source>
        <dbReference type="Proteomes" id="UP000637980"/>
    </source>
</evidence>
<dbReference type="Proteomes" id="UP000637980">
    <property type="component" value="Unassembled WGS sequence"/>
</dbReference>
<dbReference type="PANTHER" id="PTHR31009">
    <property type="entry name" value="S-ADENOSYL-L-METHIONINE:CARBOXYL METHYLTRANSFERASE FAMILY PROTEIN"/>
    <property type="match status" value="1"/>
</dbReference>
<name>A0ABQ3EB21_9HYPH</name>
<protein>
    <submittedName>
        <fullName evidence="3">Uncharacterized protein</fullName>
    </submittedName>
</protein>
<organism evidence="3 4">
    <name type="scientific">Pseudovibrio japonicus</name>
    <dbReference type="NCBI Taxonomy" id="366534"/>
    <lineage>
        <taxon>Bacteria</taxon>
        <taxon>Pseudomonadati</taxon>
        <taxon>Pseudomonadota</taxon>
        <taxon>Alphaproteobacteria</taxon>
        <taxon>Hyphomicrobiales</taxon>
        <taxon>Stappiaceae</taxon>
        <taxon>Pseudovibrio</taxon>
    </lineage>
</organism>
<keyword evidence="2" id="KW-0460">Magnesium</keyword>
<evidence type="ECO:0000256" key="2">
    <source>
        <dbReference type="ARBA" id="ARBA00022842"/>
    </source>
</evidence>
<dbReference type="SUPFAM" id="SSF53335">
    <property type="entry name" value="S-adenosyl-L-methionine-dependent methyltransferases"/>
    <property type="match status" value="1"/>
</dbReference>
<evidence type="ECO:0000313" key="3">
    <source>
        <dbReference type="EMBL" id="GHB28342.1"/>
    </source>
</evidence>
<dbReference type="Pfam" id="PF03492">
    <property type="entry name" value="Methyltransf_7"/>
    <property type="match status" value="1"/>
</dbReference>
<keyword evidence="4" id="KW-1185">Reference proteome</keyword>
<dbReference type="InterPro" id="IPR042086">
    <property type="entry name" value="MeTrfase_capping"/>
</dbReference>
<dbReference type="EMBL" id="BMXE01000002">
    <property type="protein sequence ID" value="GHB28342.1"/>
    <property type="molecule type" value="Genomic_DNA"/>
</dbReference>
<reference evidence="4" key="1">
    <citation type="journal article" date="2019" name="Int. J. Syst. Evol. Microbiol.">
        <title>The Global Catalogue of Microorganisms (GCM) 10K type strain sequencing project: providing services to taxonomists for standard genome sequencing and annotation.</title>
        <authorList>
            <consortium name="The Broad Institute Genomics Platform"/>
            <consortium name="The Broad Institute Genome Sequencing Center for Infectious Disease"/>
            <person name="Wu L."/>
            <person name="Ma J."/>
        </authorList>
    </citation>
    <scope>NUCLEOTIDE SEQUENCE [LARGE SCALE GENOMIC DNA]</scope>
    <source>
        <strain evidence="4">KCTC 12861</strain>
    </source>
</reference>
<dbReference type="InterPro" id="IPR029063">
    <property type="entry name" value="SAM-dependent_MTases_sf"/>
</dbReference>
<dbReference type="InterPro" id="IPR005299">
    <property type="entry name" value="MeTrfase_7"/>
</dbReference>
<sequence length="406" mass="45120">MLLRSAGLFYAVHLLCRELGYRNVSTDVEPDLDTMIKKTTPTQKKATVIGMKAGGFYNENSAPQGATIAYVYPWLHEAVAGLDVPVSTSALRFVDFGCSEGANSIQIMNQLVGAAHKHSKRSVEAIHCDLPSNNYTTLLHVIGNREQSPYTDPSVFGGIVAGSIYNQLLPTNSVHVATSFNTVGFFSELPIDRLPGCILPNGPSGQATRSTIAAHEKKIFEEQAQRDLKNFLEVRANELVTGGKLLLQQFARNDQVSTADGTIDALDNALRDHVETREVSQDAYERYIHPVYLRNLDELMEPVKPDSGVLSNLFTLDKTECYEVPIPFVEQFKQDYDAAAYAKQLVNFFRAFSETALQHALVDTPNTASLLDSIYTRAEDLIREAPHLYQFHFISVAMLLTRTERN</sequence>
<evidence type="ECO:0000256" key="1">
    <source>
        <dbReference type="ARBA" id="ARBA00022723"/>
    </source>
</evidence>
<accession>A0ABQ3EB21</accession>
<comment type="caution">
    <text evidence="3">The sequence shown here is derived from an EMBL/GenBank/DDBJ whole genome shotgun (WGS) entry which is preliminary data.</text>
</comment>
<gene>
    <name evidence="3" type="ORF">GCM10007094_16050</name>
</gene>
<proteinExistence type="predicted"/>
<dbReference type="Gene3D" id="3.40.50.150">
    <property type="entry name" value="Vaccinia Virus protein VP39"/>
    <property type="match status" value="1"/>
</dbReference>